<dbReference type="InterPro" id="IPR051207">
    <property type="entry name" value="ComplexI_NDUFA9_subunit"/>
</dbReference>
<dbReference type="InterPro" id="IPR036291">
    <property type="entry name" value="NAD(P)-bd_dom_sf"/>
</dbReference>
<dbReference type="AlphaFoldDB" id="A0A919JZ84"/>
<dbReference type="SUPFAM" id="SSF51735">
    <property type="entry name" value="NAD(P)-binding Rossmann-fold domains"/>
    <property type="match status" value="1"/>
</dbReference>
<protein>
    <submittedName>
        <fullName evidence="2">Nucleotide-diphosphate-sugar epimerase</fullName>
    </submittedName>
</protein>
<feature type="domain" description="NAD(P)-binding" evidence="1">
    <location>
        <begin position="7"/>
        <end position="146"/>
    </location>
</feature>
<organism evidence="2 3">
    <name type="scientific">Paractinoplanes rishiriensis</name>
    <dbReference type="NCBI Taxonomy" id="1050105"/>
    <lineage>
        <taxon>Bacteria</taxon>
        <taxon>Bacillati</taxon>
        <taxon>Actinomycetota</taxon>
        <taxon>Actinomycetes</taxon>
        <taxon>Micromonosporales</taxon>
        <taxon>Micromonosporaceae</taxon>
        <taxon>Paractinoplanes</taxon>
    </lineage>
</organism>
<comment type="caution">
    <text evidence="2">The sequence shown here is derived from an EMBL/GenBank/DDBJ whole genome shotgun (WGS) entry which is preliminary data.</text>
</comment>
<keyword evidence="3" id="KW-1185">Reference proteome</keyword>
<dbReference type="GO" id="GO:0044877">
    <property type="term" value="F:protein-containing complex binding"/>
    <property type="evidence" value="ECO:0007669"/>
    <property type="project" value="TreeGrafter"/>
</dbReference>
<dbReference type="Pfam" id="PF13460">
    <property type="entry name" value="NAD_binding_10"/>
    <property type="match status" value="1"/>
</dbReference>
<accession>A0A919JZ84</accession>
<dbReference type="Proteomes" id="UP000636960">
    <property type="component" value="Unassembled WGS sequence"/>
</dbReference>
<gene>
    <name evidence="2" type="ORF">Ari01nite_38840</name>
</gene>
<evidence type="ECO:0000313" key="3">
    <source>
        <dbReference type="Proteomes" id="UP000636960"/>
    </source>
</evidence>
<proteinExistence type="predicted"/>
<dbReference type="PANTHER" id="PTHR12126">
    <property type="entry name" value="NADH-UBIQUINONE OXIDOREDUCTASE 39 KDA SUBUNIT-RELATED"/>
    <property type="match status" value="1"/>
</dbReference>
<evidence type="ECO:0000313" key="2">
    <source>
        <dbReference type="EMBL" id="GIE96419.1"/>
    </source>
</evidence>
<sequence length="248" mass="26250">MTVLVTGASGTLGSAVVPRLTKDGYQVRPTSRTARPGWVAADLRTGAGLTEAVRGVDAIVHLASSPGRPQKTDVEGTRLLLAAAAEAGVRRVVYVSIAGIDRVPYRYYQAKLDTEAVVRASGVPFTILRATQFHPFAEMLLSLLSKLGPLIIDPGWQLQPVAIEDVADRIADLLAVPPAGETTEFGGPEVLGGVEAAKSWLAARGSRRPVWAVRLPGKMSRGIRAGGLTSTAPETGTIAWRDYLAAKY</sequence>
<dbReference type="RefSeq" id="WP_203782684.1">
    <property type="nucleotide sequence ID" value="NZ_BOMV01000044.1"/>
</dbReference>
<dbReference type="Gene3D" id="3.40.50.720">
    <property type="entry name" value="NAD(P)-binding Rossmann-like Domain"/>
    <property type="match status" value="1"/>
</dbReference>
<name>A0A919JZ84_9ACTN</name>
<dbReference type="EMBL" id="BOMV01000044">
    <property type="protein sequence ID" value="GIE96419.1"/>
    <property type="molecule type" value="Genomic_DNA"/>
</dbReference>
<reference evidence="2" key="1">
    <citation type="submission" date="2021-01" db="EMBL/GenBank/DDBJ databases">
        <title>Whole genome shotgun sequence of Actinoplanes rishiriensis NBRC 108556.</title>
        <authorList>
            <person name="Komaki H."/>
            <person name="Tamura T."/>
        </authorList>
    </citation>
    <scope>NUCLEOTIDE SEQUENCE</scope>
    <source>
        <strain evidence="2">NBRC 108556</strain>
    </source>
</reference>
<dbReference type="PANTHER" id="PTHR12126:SF11">
    <property type="entry name" value="NADH DEHYDROGENASE [UBIQUINONE] 1 ALPHA SUBCOMPLEX SUBUNIT 9, MITOCHONDRIAL"/>
    <property type="match status" value="1"/>
</dbReference>
<dbReference type="InterPro" id="IPR016040">
    <property type="entry name" value="NAD(P)-bd_dom"/>
</dbReference>
<evidence type="ECO:0000259" key="1">
    <source>
        <dbReference type="Pfam" id="PF13460"/>
    </source>
</evidence>